<gene>
    <name evidence="2" type="ORF">FHETE_10621</name>
</gene>
<evidence type="ECO:0000313" key="3">
    <source>
        <dbReference type="Proteomes" id="UP000567885"/>
    </source>
</evidence>
<name>A0A8H5SU59_FUSHE</name>
<feature type="region of interest" description="Disordered" evidence="1">
    <location>
        <begin position="515"/>
        <end position="547"/>
    </location>
</feature>
<dbReference type="AlphaFoldDB" id="A0A8H5SU59"/>
<comment type="caution">
    <text evidence="2">The sequence shown here is derived from an EMBL/GenBank/DDBJ whole genome shotgun (WGS) entry which is preliminary data.</text>
</comment>
<keyword evidence="3" id="KW-1185">Reference proteome</keyword>
<evidence type="ECO:0000256" key="1">
    <source>
        <dbReference type="SAM" id="MobiDB-lite"/>
    </source>
</evidence>
<dbReference type="OrthoDB" id="5105325at2759"/>
<dbReference type="EMBL" id="JAAGWQ010000300">
    <property type="protein sequence ID" value="KAF5657096.1"/>
    <property type="molecule type" value="Genomic_DNA"/>
</dbReference>
<proteinExistence type="predicted"/>
<organism evidence="2 3">
    <name type="scientific">Fusarium heterosporum</name>
    <dbReference type="NCBI Taxonomy" id="42747"/>
    <lineage>
        <taxon>Eukaryota</taxon>
        <taxon>Fungi</taxon>
        <taxon>Dikarya</taxon>
        <taxon>Ascomycota</taxon>
        <taxon>Pezizomycotina</taxon>
        <taxon>Sordariomycetes</taxon>
        <taxon>Hypocreomycetidae</taxon>
        <taxon>Hypocreales</taxon>
        <taxon>Nectriaceae</taxon>
        <taxon>Fusarium</taxon>
        <taxon>Fusarium heterosporum species complex</taxon>
    </lineage>
</organism>
<protein>
    <submittedName>
        <fullName evidence="2">Uncharacterized protein</fullName>
    </submittedName>
</protein>
<sequence>MDPAWPCSPGPSESLFSPYLENCQLGDYKHLRYDNIAKVPEGDKPKQSMFLTSIFQDNENRTAALVAGAREELEMQDQRSRFLAEQKIPIVVLENTFSRWIPEKNDIDRYGITPNGCVTHYFGVIALDPHISSAFPDVNESFSLFTAARWGRHGLPSTGLTPEQSRAVALHIVSAFQLGEFKASNKQEDIDDEIAAAADDEGKVTWLSEQAESLVLECFIGKAAKALFNVLREPSANEIELYKGRDDQLVHTAIVAAKQLQRDNYSGDIEWSEGILACVVKFGGPDRFGKMHELGPEYRTKRIALPYGTKANVALISVSMPAVKVVGELHNFLNTLFTPGSTTKGTNKIVKAKDEVPFVVGTILRDVNPKTIAFECDAPSRLDSREDSLSSKFWTYSMAFQSSPDVYNFLKAFPGLAASFENGEFDSEARRVVQALLPLAGRFNYSTNFEGNLFLRSSHDKFPGLSSAFEDGKIGDAPEVRLLVEALKAFPLLGFPAAIISESIGKIEFREDNGIDDSNEFEESDDSDDNDDNECGPTTKTVSASDDNLAEQKACNIRTSVDEEIGVAIQWGEADKVEYLKDTIGDKALDAFINVAAQIVCELVRSPTESVAHMLRAPPTEQRAHTTKYVAL</sequence>
<evidence type="ECO:0000313" key="2">
    <source>
        <dbReference type="EMBL" id="KAF5657096.1"/>
    </source>
</evidence>
<dbReference type="Proteomes" id="UP000567885">
    <property type="component" value="Unassembled WGS sequence"/>
</dbReference>
<reference evidence="2 3" key="1">
    <citation type="submission" date="2020-05" db="EMBL/GenBank/DDBJ databases">
        <title>Identification and distribution of gene clusters putatively required for synthesis of sphingolipid metabolism inhibitors in phylogenetically diverse species of the filamentous fungus Fusarium.</title>
        <authorList>
            <person name="Kim H.-S."/>
            <person name="Busman M."/>
            <person name="Brown D.W."/>
            <person name="Divon H."/>
            <person name="Uhlig S."/>
            <person name="Proctor R.H."/>
        </authorList>
    </citation>
    <scope>NUCLEOTIDE SEQUENCE [LARGE SCALE GENOMIC DNA]</scope>
    <source>
        <strain evidence="2 3">NRRL 20693</strain>
    </source>
</reference>
<feature type="compositionally biased region" description="Polar residues" evidence="1">
    <location>
        <begin position="536"/>
        <end position="546"/>
    </location>
</feature>
<feature type="compositionally biased region" description="Acidic residues" evidence="1">
    <location>
        <begin position="515"/>
        <end position="534"/>
    </location>
</feature>
<accession>A0A8H5SU59</accession>